<reference evidence="7 8" key="1">
    <citation type="submission" date="2015-11" db="EMBL/GenBank/DDBJ databases">
        <title>Draft Genome Sequence of the Strain BR 10303 (Bradyrhizobium sp.) isolated from nodules of Centrolobium paraense.</title>
        <authorList>
            <person name="Zelli J.E."/>
            <person name="Simoes-Araujo J.L."/>
            <person name="Barauna A.C."/>
            <person name="Silva K."/>
        </authorList>
    </citation>
    <scope>NUCLEOTIDE SEQUENCE [LARGE SCALE GENOMIC DNA]</scope>
    <source>
        <strain evidence="7 8">BR 10303</strain>
    </source>
</reference>
<keyword evidence="1" id="KW-0540">Nuclease</keyword>
<evidence type="ECO:0008006" key="9">
    <source>
        <dbReference type="Google" id="ProtNLM"/>
    </source>
</evidence>
<evidence type="ECO:0000256" key="3">
    <source>
        <dbReference type="ARBA" id="ARBA00022763"/>
    </source>
</evidence>
<dbReference type="RefSeq" id="WP_066509169.1">
    <property type="nucleotide sequence ID" value="NZ_LNCU01000081.1"/>
</dbReference>
<evidence type="ECO:0000256" key="2">
    <source>
        <dbReference type="ARBA" id="ARBA00022759"/>
    </source>
</evidence>
<evidence type="ECO:0000256" key="4">
    <source>
        <dbReference type="ARBA" id="ARBA00022801"/>
    </source>
</evidence>
<keyword evidence="2" id="KW-0255">Endonuclease</keyword>
<dbReference type="AlphaFoldDB" id="A0A125Q821"/>
<dbReference type="InterPro" id="IPR011335">
    <property type="entry name" value="Restrct_endonuc-II-like"/>
</dbReference>
<dbReference type="GO" id="GO:0016787">
    <property type="term" value="F:hydrolase activity"/>
    <property type="evidence" value="ECO:0007669"/>
    <property type="project" value="UniProtKB-KW"/>
</dbReference>
<keyword evidence="3" id="KW-0227">DNA damage</keyword>
<evidence type="ECO:0000313" key="8">
    <source>
        <dbReference type="Proteomes" id="UP000057737"/>
    </source>
</evidence>
<comment type="similarity">
    <text evidence="6">Belongs to the Vsr family.</text>
</comment>
<comment type="caution">
    <text evidence="7">The sequence shown here is derived from an EMBL/GenBank/DDBJ whole genome shotgun (WGS) entry which is preliminary data.</text>
</comment>
<dbReference type="SUPFAM" id="SSF52980">
    <property type="entry name" value="Restriction endonuclease-like"/>
    <property type="match status" value="1"/>
</dbReference>
<keyword evidence="8" id="KW-1185">Reference proteome</keyword>
<dbReference type="Proteomes" id="UP000057737">
    <property type="component" value="Unassembled WGS sequence"/>
</dbReference>
<keyword evidence="4" id="KW-0378">Hydrolase</keyword>
<dbReference type="EMBL" id="LNCU01000081">
    <property type="protein sequence ID" value="KWV52847.1"/>
    <property type="molecule type" value="Genomic_DNA"/>
</dbReference>
<sequence>MADNLDPIQRSALMSRIGPLNSKPEMIVRSCLHRMGYRFALHDSKLPGTPDIVLRKYYTIFFVHGCFWHRHVGCKKATIPEDGEPAL</sequence>
<evidence type="ECO:0000256" key="1">
    <source>
        <dbReference type="ARBA" id="ARBA00022722"/>
    </source>
</evidence>
<dbReference type="GO" id="GO:0006298">
    <property type="term" value="P:mismatch repair"/>
    <property type="evidence" value="ECO:0007669"/>
    <property type="project" value="InterPro"/>
</dbReference>
<keyword evidence="5" id="KW-0234">DNA repair</keyword>
<accession>A0A125Q821</accession>
<organism evidence="7 8">
    <name type="scientific">Bradyrhizobium macuxiense</name>
    <dbReference type="NCBI Taxonomy" id="1755647"/>
    <lineage>
        <taxon>Bacteria</taxon>
        <taxon>Pseudomonadati</taxon>
        <taxon>Pseudomonadota</taxon>
        <taxon>Alphaproteobacteria</taxon>
        <taxon>Hyphomicrobiales</taxon>
        <taxon>Nitrobacteraceae</taxon>
        <taxon>Bradyrhizobium</taxon>
    </lineage>
</organism>
<dbReference type="OrthoDB" id="9801520at2"/>
<dbReference type="GO" id="GO:0004519">
    <property type="term" value="F:endonuclease activity"/>
    <property type="evidence" value="ECO:0007669"/>
    <property type="project" value="UniProtKB-KW"/>
</dbReference>
<evidence type="ECO:0000313" key="7">
    <source>
        <dbReference type="EMBL" id="KWV52847.1"/>
    </source>
</evidence>
<name>A0A125Q821_9BRAD</name>
<protein>
    <recommendedName>
        <fullName evidence="9">Very short patch repair endonuclease</fullName>
    </recommendedName>
</protein>
<evidence type="ECO:0000256" key="5">
    <source>
        <dbReference type="ARBA" id="ARBA00023204"/>
    </source>
</evidence>
<dbReference type="Pfam" id="PF03852">
    <property type="entry name" value="Vsr"/>
    <property type="match status" value="1"/>
</dbReference>
<gene>
    <name evidence="7" type="ORF">AS156_09360</name>
</gene>
<proteinExistence type="inferred from homology"/>
<evidence type="ECO:0000256" key="6">
    <source>
        <dbReference type="ARBA" id="ARBA00029466"/>
    </source>
</evidence>
<dbReference type="Gene3D" id="3.40.960.10">
    <property type="entry name" value="VSR Endonuclease"/>
    <property type="match status" value="1"/>
</dbReference>
<dbReference type="InterPro" id="IPR004603">
    <property type="entry name" value="DNA_mismatch_endonuc_vsr"/>
</dbReference>